<keyword evidence="3" id="KW-1185">Reference proteome</keyword>
<protein>
    <recommendedName>
        <fullName evidence="4">CCHC-type domain-containing protein</fullName>
    </recommendedName>
</protein>
<dbReference type="InParanoid" id="C1EHK0"/>
<dbReference type="KEGG" id="mis:MICPUN_64255"/>
<dbReference type="Proteomes" id="UP000002009">
    <property type="component" value="Chromosome 14"/>
</dbReference>
<feature type="compositionally biased region" description="Basic and acidic residues" evidence="1">
    <location>
        <begin position="19"/>
        <end position="49"/>
    </location>
</feature>
<feature type="region of interest" description="Disordered" evidence="1">
    <location>
        <begin position="183"/>
        <end position="220"/>
    </location>
</feature>
<dbReference type="GeneID" id="8248983"/>
<feature type="compositionally biased region" description="Basic and acidic residues" evidence="1">
    <location>
        <begin position="266"/>
        <end position="281"/>
    </location>
</feature>
<name>C1EHK0_MICCC</name>
<accession>C1EHK0</accession>
<proteinExistence type="predicted"/>
<feature type="compositionally biased region" description="Basic and acidic residues" evidence="1">
    <location>
        <begin position="123"/>
        <end position="134"/>
    </location>
</feature>
<feature type="region of interest" description="Disordered" evidence="1">
    <location>
        <begin position="266"/>
        <end position="356"/>
    </location>
</feature>
<sequence length="356" mass="39211">MDDEIDFGDILPAPGGAANDHDDVLGAPEYHADPPSEERDPGGDRDGAAPKRVLVKIARRVGDDRSRAPSRDRGDRGSGGKKTVRVVVRRDRRSRSRSPPPSSGSRRLEERLEVPPKGKGKRPRDDGPASKEKRQKMELANAFCLICGAIGSHYTEGCPDRTHKERGKCMICGEAHAIRDCPQKKESIKEKRKMSREDRSHRKEEDGEEGEVPKHSTDVVEKNHRGAFCALCGAIDSHHIEKCPDRTHKKEPGKCMICGEAHALRDCPQKKVNPNKKEGRAHPRKRERSGKRIVSEKTSGGTKQERSPSPSPDGESKKGGRYAAYLEGGDRARSPDNKPAGWARGGDDGEVVVLDE</sequence>
<evidence type="ECO:0000313" key="3">
    <source>
        <dbReference type="Proteomes" id="UP000002009"/>
    </source>
</evidence>
<dbReference type="AlphaFoldDB" id="C1EHK0"/>
<feature type="compositionally biased region" description="Basic and acidic residues" evidence="1">
    <location>
        <begin position="106"/>
        <end position="116"/>
    </location>
</feature>
<feature type="region of interest" description="Disordered" evidence="1">
    <location>
        <begin position="1"/>
        <end position="134"/>
    </location>
</feature>
<feature type="compositionally biased region" description="Basic and acidic residues" evidence="1">
    <location>
        <begin position="60"/>
        <end position="78"/>
    </location>
</feature>
<feature type="compositionally biased region" description="Basic residues" evidence="1">
    <location>
        <begin position="282"/>
        <end position="291"/>
    </location>
</feature>
<gene>
    <name evidence="2" type="ORF">MICPUN_64255</name>
</gene>
<dbReference type="RefSeq" id="XP_002506053.1">
    <property type="nucleotide sequence ID" value="XM_002506007.1"/>
</dbReference>
<dbReference type="EMBL" id="CP001332">
    <property type="protein sequence ID" value="ACO67311.1"/>
    <property type="molecule type" value="Genomic_DNA"/>
</dbReference>
<evidence type="ECO:0000256" key="1">
    <source>
        <dbReference type="SAM" id="MobiDB-lite"/>
    </source>
</evidence>
<evidence type="ECO:0000313" key="2">
    <source>
        <dbReference type="EMBL" id="ACO67311.1"/>
    </source>
</evidence>
<evidence type="ECO:0008006" key="4">
    <source>
        <dbReference type="Google" id="ProtNLM"/>
    </source>
</evidence>
<organism evidence="2 3">
    <name type="scientific">Micromonas commoda (strain RCC299 / NOUM17 / CCMP2709)</name>
    <name type="common">Picoplanktonic green alga</name>
    <dbReference type="NCBI Taxonomy" id="296587"/>
    <lineage>
        <taxon>Eukaryota</taxon>
        <taxon>Viridiplantae</taxon>
        <taxon>Chlorophyta</taxon>
        <taxon>Mamiellophyceae</taxon>
        <taxon>Mamiellales</taxon>
        <taxon>Mamiellaceae</taxon>
        <taxon>Micromonas</taxon>
    </lineage>
</organism>
<reference evidence="2 3" key="1">
    <citation type="journal article" date="2009" name="Science">
        <title>Green evolution and dynamic adaptations revealed by genomes of the marine picoeukaryotes Micromonas.</title>
        <authorList>
            <person name="Worden A.Z."/>
            <person name="Lee J.H."/>
            <person name="Mock T."/>
            <person name="Rouze P."/>
            <person name="Simmons M.P."/>
            <person name="Aerts A.L."/>
            <person name="Allen A.E."/>
            <person name="Cuvelier M.L."/>
            <person name="Derelle E."/>
            <person name="Everett M.V."/>
            <person name="Foulon E."/>
            <person name="Grimwood J."/>
            <person name="Gundlach H."/>
            <person name="Henrissat B."/>
            <person name="Napoli C."/>
            <person name="McDonald S.M."/>
            <person name="Parker M.S."/>
            <person name="Rombauts S."/>
            <person name="Salamov A."/>
            <person name="Von Dassow P."/>
            <person name="Badger J.H."/>
            <person name="Coutinho P.M."/>
            <person name="Demir E."/>
            <person name="Dubchak I."/>
            <person name="Gentemann C."/>
            <person name="Eikrem W."/>
            <person name="Gready J.E."/>
            <person name="John U."/>
            <person name="Lanier W."/>
            <person name="Lindquist E.A."/>
            <person name="Lucas S."/>
            <person name="Mayer K.F."/>
            <person name="Moreau H."/>
            <person name="Not F."/>
            <person name="Otillar R."/>
            <person name="Panaud O."/>
            <person name="Pangilinan J."/>
            <person name="Paulsen I."/>
            <person name="Piegu B."/>
            <person name="Poliakov A."/>
            <person name="Robbens S."/>
            <person name="Schmutz J."/>
            <person name="Toulza E."/>
            <person name="Wyss T."/>
            <person name="Zelensky A."/>
            <person name="Zhou K."/>
            <person name="Armbrust E.V."/>
            <person name="Bhattacharya D."/>
            <person name="Goodenough U.W."/>
            <person name="Van de Peer Y."/>
            <person name="Grigoriev I.V."/>
        </authorList>
    </citation>
    <scope>NUCLEOTIDE SEQUENCE [LARGE SCALE GENOMIC DNA]</scope>
    <source>
        <strain evidence="3">RCC299 / NOUM17</strain>
    </source>
</reference>